<reference evidence="3 4" key="1">
    <citation type="submission" date="2023-07" db="EMBL/GenBank/DDBJ databases">
        <title>Sorghum-associated microbial communities from plants grown in Nebraska, USA.</title>
        <authorList>
            <person name="Schachtman D."/>
        </authorList>
    </citation>
    <scope>NUCLEOTIDE SEQUENCE [LARGE SCALE GENOMIC DNA]</scope>
    <source>
        <strain evidence="3 4">BE313</strain>
    </source>
</reference>
<name>A0ABU2CEY0_9BURK</name>
<dbReference type="RefSeq" id="WP_116606620.1">
    <property type="nucleotide sequence ID" value="NZ_JAVDXT010000005.1"/>
</dbReference>
<feature type="domain" description="HD-GYP" evidence="2">
    <location>
        <begin position="143"/>
        <end position="338"/>
    </location>
</feature>
<dbReference type="Pfam" id="PF11871">
    <property type="entry name" value="DUF3391"/>
    <property type="match status" value="1"/>
</dbReference>
<dbReference type="PANTHER" id="PTHR43155">
    <property type="entry name" value="CYCLIC DI-GMP PHOSPHODIESTERASE PA4108-RELATED"/>
    <property type="match status" value="1"/>
</dbReference>
<protein>
    <submittedName>
        <fullName evidence="3">Nucleotidyltransferase with HDIG domain</fullName>
    </submittedName>
</protein>
<dbReference type="EMBL" id="JAVDXT010000005">
    <property type="protein sequence ID" value="MDR7379893.1"/>
    <property type="molecule type" value="Genomic_DNA"/>
</dbReference>
<dbReference type="SMART" id="SM00471">
    <property type="entry name" value="HDc"/>
    <property type="match status" value="1"/>
</dbReference>
<comment type="caution">
    <text evidence="3">The sequence shown here is derived from an EMBL/GenBank/DDBJ whole genome shotgun (WGS) entry which is preliminary data.</text>
</comment>
<dbReference type="InterPro" id="IPR037522">
    <property type="entry name" value="HD_GYP_dom"/>
</dbReference>
<dbReference type="PANTHER" id="PTHR43155:SF2">
    <property type="entry name" value="CYCLIC DI-GMP PHOSPHODIESTERASE PA4108"/>
    <property type="match status" value="1"/>
</dbReference>
<dbReference type="Gene3D" id="1.10.3210.10">
    <property type="entry name" value="Hypothetical protein af1432"/>
    <property type="match status" value="1"/>
</dbReference>
<organism evidence="3 4">
    <name type="scientific">Rhodoferax ferrireducens</name>
    <dbReference type="NCBI Taxonomy" id="192843"/>
    <lineage>
        <taxon>Bacteria</taxon>
        <taxon>Pseudomonadati</taxon>
        <taxon>Pseudomonadota</taxon>
        <taxon>Betaproteobacteria</taxon>
        <taxon>Burkholderiales</taxon>
        <taxon>Comamonadaceae</taxon>
        <taxon>Rhodoferax</taxon>
    </lineage>
</organism>
<evidence type="ECO:0000259" key="1">
    <source>
        <dbReference type="PROSITE" id="PS51831"/>
    </source>
</evidence>
<evidence type="ECO:0000313" key="4">
    <source>
        <dbReference type="Proteomes" id="UP001180487"/>
    </source>
</evidence>
<evidence type="ECO:0000313" key="3">
    <source>
        <dbReference type="EMBL" id="MDR7379893.1"/>
    </source>
</evidence>
<dbReference type="PROSITE" id="PS51831">
    <property type="entry name" value="HD"/>
    <property type="match status" value="1"/>
</dbReference>
<dbReference type="Pfam" id="PF13487">
    <property type="entry name" value="HD_5"/>
    <property type="match status" value="1"/>
</dbReference>
<gene>
    <name evidence="3" type="ORF">J2X19_004589</name>
</gene>
<dbReference type="PROSITE" id="PS51832">
    <property type="entry name" value="HD_GYP"/>
    <property type="match status" value="1"/>
</dbReference>
<dbReference type="InterPro" id="IPR006674">
    <property type="entry name" value="HD_domain"/>
</dbReference>
<dbReference type="Proteomes" id="UP001180487">
    <property type="component" value="Unassembled WGS sequence"/>
</dbReference>
<dbReference type="CDD" id="cd00077">
    <property type="entry name" value="HDc"/>
    <property type="match status" value="1"/>
</dbReference>
<keyword evidence="4" id="KW-1185">Reference proteome</keyword>
<feature type="domain" description="HD" evidence="1">
    <location>
        <begin position="164"/>
        <end position="287"/>
    </location>
</feature>
<evidence type="ECO:0000259" key="2">
    <source>
        <dbReference type="PROSITE" id="PS51832"/>
    </source>
</evidence>
<dbReference type="NCBIfam" id="TIGR00277">
    <property type="entry name" value="HDIG"/>
    <property type="match status" value="1"/>
</dbReference>
<proteinExistence type="predicted"/>
<dbReference type="SUPFAM" id="SSF109604">
    <property type="entry name" value="HD-domain/PDEase-like"/>
    <property type="match status" value="1"/>
</dbReference>
<dbReference type="InterPro" id="IPR006675">
    <property type="entry name" value="HDIG_dom"/>
</dbReference>
<dbReference type="InterPro" id="IPR003607">
    <property type="entry name" value="HD/PDEase_dom"/>
</dbReference>
<accession>A0ABU2CEY0</accession>
<dbReference type="InterPro" id="IPR021812">
    <property type="entry name" value="DUF3391"/>
</dbReference>
<sequence length="412" mass="45161">MLKRISVQQLALGMHIDGFCAPWMDHPFWRNHFVLSDPKDIERVLASSVLEVWIDTTKGLDVPPGVEPLAQTTSAEAIAQEILQVEAPARDTTPTTAAVEYARASRICVKSKQAVMAMFDSARSGQPVNTELATLLVQEISDSVQRNPDAMISLARLKTADNYTYMHSVAVSALMVSLALQLQLDAEQTKIAGMGGLLHDLGKALTPSEVLNKPAKLTDAEFDVIKAHPANGYDMLVNDPSLDAMVLDIVLHHHEKTDGTGYPAGLKGEDISLFARMGAICDVYDAITSDRPYKKGWDPSEAMRKMAGWTSGHLDAQVFQAFVKSVGIYPTGSLVRLSSGRIGVVTAQNPRALLKPVVKVFFSTKSDMRIPPVLINLALPECKEKITNREDPQVWKFPDLNPLWSGFEPSSW</sequence>